<dbReference type="AlphaFoldDB" id="A0AB39W5N7"/>
<dbReference type="RefSeq" id="WP_369753580.1">
    <property type="nucleotide sequence ID" value="NZ_CP165625.1"/>
</dbReference>
<gene>
    <name evidence="1" type="ORF">AB3G34_04570</name>
</gene>
<dbReference type="EMBL" id="CP165625">
    <property type="protein sequence ID" value="XDU96383.1"/>
    <property type="molecule type" value="Genomic_DNA"/>
</dbReference>
<sequence length="894" mass="103613">MASSLDNDLRFNNSIELARTSKRLIPEIQHWCSHLKIQSEYGGLIGKMGLPTMNYVSCPQANGGGGMNLEWVANDFIIQNCQNCQSHAEVFHKNFGRIAIERHRDYKEKQDCEQVEEEKIINEVRSKIKGKILDRFKSSKTTEVSILKLVDKLNDAVDRLAVAQSVLESSKLKPAFFNSLALDYLVLFLDDENISPEISQALVNVVLLAPDKLSDFSRERVKDSIARGENHNDLVQLAACLQLQENEELLLIDMLLKKYTIEDIRGHSDPFENPQPFIIKHFKEFYDCAPENFISVIESALKHPVSLIRKNVCFILYQSYLVDRNMVTSFFDKMILAFNVDEDEDGGADWAICRTLIKFCYTDCNLVQNSIDNCFSKLSKAGKVQILKFYDNFLKSDDLRESFPEVSDILIDKIIGFAGKNELEDDLETPYSVLRNLTRSYPAKFNTKFETFVGFLITTLKEKNTFNWYKENLDTNTATFNPLTNLNVYEIMEKETKISSKLSNVREMISYVLEENQYTNFENVIKIIRNLDSKKDEESELKIYLIDAVRSAKCSNINLVQILPDLYNWILDMNALAVRMEALKLLAVLVEKHFEILPQTLIDLLQILINDTEVVIKKLAIDAYGEILVKKPAIIREDTINFLIDQYDSRYIGIHQAMSGLTYKLFEILPTEKHGKLYSKIILLLHAHSQEKDKKQDLYENLFRQALFLNRKINGEKFATFERNIVENYLIPDCYTHDFYKGEKAIKTLTDLRRKNDALNDLWLRAALNFIYKYQPHRHEGSISNSFRKDYYKEMYKLKRSEILKEFVTINDYIGKYVVDADLYDYDTINMLNVLGYFSLHTEIRQLCDNIISKVIEVPSLTYFFRVVNGHKFLSELAASSESDTLPQFLQNTK</sequence>
<dbReference type="SUPFAM" id="SSF48371">
    <property type="entry name" value="ARM repeat"/>
    <property type="match status" value="1"/>
</dbReference>
<protein>
    <submittedName>
        <fullName evidence="1">Uncharacterized protein</fullName>
    </submittedName>
</protein>
<organism evidence="1">
    <name type="scientific">Flavobacterium sp. WC2409</name>
    <dbReference type="NCBI Taxonomy" id="3234139"/>
    <lineage>
        <taxon>Bacteria</taxon>
        <taxon>Pseudomonadati</taxon>
        <taxon>Bacteroidota</taxon>
        <taxon>Flavobacteriia</taxon>
        <taxon>Flavobacteriales</taxon>
        <taxon>Flavobacteriaceae</taxon>
        <taxon>Flavobacterium</taxon>
    </lineage>
</organism>
<evidence type="ECO:0000313" key="1">
    <source>
        <dbReference type="EMBL" id="XDU96383.1"/>
    </source>
</evidence>
<dbReference type="InterPro" id="IPR016024">
    <property type="entry name" value="ARM-type_fold"/>
</dbReference>
<name>A0AB39W5N7_9FLAO</name>
<accession>A0AB39W5N7</accession>
<reference evidence="1" key="1">
    <citation type="submission" date="2024-07" db="EMBL/GenBank/DDBJ databases">
        <authorList>
            <person name="Biller S.J."/>
        </authorList>
    </citation>
    <scope>NUCLEOTIDE SEQUENCE</scope>
    <source>
        <strain evidence="1">WC2409</strain>
    </source>
</reference>
<proteinExistence type="predicted"/>